<reference evidence="12 13" key="1">
    <citation type="submission" date="2019-07" db="EMBL/GenBank/DDBJ databases">
        <authorList>
            <person name="Friedrich A."/>
            <person name="Schacherer J."/>
        </authorList>
    </citation>
    <scope>NUCLEOTIDE SEQUENCE [LARGE SCALE GENOMIC DNA]</scope>
</reference>
<comment type="similarity">
    <text evidence="8">Belongs to the TRAFAC class dynamin-like GTPase superfamily. GB1/RHD3 GTPase family. RHD3 subfamily.</text>
</comment>
<evidence type="ECO:0000256" key="7">
    <source>
        <dbReference type="ARBA" id="ARBA00023136"/>
    </source>
</evidence>
<evidence type="ECO:0000313" key="13">
    <source>
        <dbReference type="Proteomes" id="UP000478008"/>
    </source>
</evidence>
<dbReference type="InterPro" id="IPR027417">
    <property type="entry name" value="P-loop_NTPase"/>
</dbReference>
<feature type="domain" description="GB1/RHD3-type G" evidence="11">
    <location>
        <begin position="79"/>
        <end position="305"/>
    </location>
</feature>
<feature type="topological domain" description="Lumenal" evidence="8">
    <location>
        <begin position="752"/>
        <end position="754"/>
    </location>
</feature>
<evidence type="ECO:0000256" key="10">
    <source>
        <dbReference type="SAM" id="Phobius"/>
    </source>
</evidence>
<dbReference type="HAMAP" id="MF_03109">
    <property type="entry name" value="Sey1"/>
    <property type="match status" value="1"/>
</dbReference>
<feature type="compositionally biased region" description="Acidic residues" evidence="9">
    <location>
        <begin position="814"/>
        <end position="827"/>
    </location>
</feature>
<dbReference type="InterPro" id="IPR030386">
    <property type="entry name" value="G_GB1_RHD3_dom"/>
</dbReference>
<keyword evidence="3 8" id="KW-0378">Hydrolase</keyword>
<sequence>MSETSDAAVNSSPVSNQHVASTIDQLNEQLTKPKPSKMSAEIQASDSAFSLQLIDENKNFNDKLLTYINRFTDQTDSSGLNYHIVSVFGSQSTGKSTLLNGLFGTKFDVMDEKKRQQTTKGIWFSHANYIASESLPEKRQDNSKHIFVLDVEGVDGREKADDKDFERKSALFALASTEVLIINIWEHQVGLYQGANMELLKTVMEVNLSLFHSSKQKCLLLFVIRDFTGVTPLSNLADSLRSDLNHIWQEMTKPEGCENEEIQSYFDLDFFSIAHKHFQSEEFAKNIRQLGDRFSSEDSLFRPKYHRGIPIDAWAVYSRQIWEQIELNKDLDLPTQQILVARFRCDEISAEVYKEFYDAFNQINFKNIKSDEDIAEKMKSVRSDALSAYDEQASRYQNSVFEERKKKLEDKIDAKLFEVQSERLDAVSKALIADFEQNALKLKRKSSKDGDVHFGEILDSSNSKCVEAFTRVISIYKMSNGVTFSKQLEDFKVTLHKSGLELKMKERERLVSKITKKFQLRFKEKVIIILSNPSTDSWDKILAYFHELEDKLVKKYIVKGEESDSKFDFLLGLDENTNKDTGAQIEKALWLKFKDIIHDFITEETVSRILRNKFEDAFKYDSDGTPTLWRSVAQVDSRFTKARTDAVSLLPVLSTAILEEGQEIIPDVDISHKDDQDDEYDEDYDGDIPLHFFGHLLSARQQSNISRRLRRETDAIYVDAKRSVIAGQTHIPWWMYVLVVALGWNEITAILRNPALVMLLVIGASILYFAYNMQMLGPMISVGKATLNQAKVVTKKKLRDILLDEDYEKKSNEMDDQNTTESIELEDLNEKVEKSN</sequence>
<protein>
    <submittedName>
        <fullName evidence="12">DEBR0S2_03532g1_1</fullName>
    </submittedName>
</protein>
<dbReference type="CDD" id="cd01851">
    <property type="entry name" value="GBP"/>
    <property type="match status" value="1"/>
</dbReference>
<evidence type="ECO:0000256" key="6">
    <source>
        <dbReference type="ARBA" id="ARBA00023134"/>
    </source>
</evidence>
<dbReference type="AlphaFoldDB" id="A0A7D9CXH6"/>
<dbReference type="GO" id="GO:0003924">
    <property type="term" value="F:GTPase activity"/>
    <property type="evidence" value="ECO:0007669"/>
    <property type="project" value="UniProtKB-UniRule"/>
</dbReference>
<dbReference type="GO" id="GO:0016320">
    <property type="term" value="P:endoplasmic reticulum membrane fusion"/>
    <property type="evidence" value="ECO:0007669"/>
    <property type="project" value="TreeGrafter"/>
</dbReference>
<gene>
    <name evidence="8 12" type="primary">SEY1</name>
    <name evidence="12" type="ORF">DEBR0S2_03532G</name>
</gene>
<name>A0A7D9CXH6_DEKBR</name>
<keyword evidence="7 8" id="KW-0472">Membrane</keyword>
<evidence type="ECO:0000313" key="12">
    <source>
        <dbReference type="EMBL" id="VUG17299.1"/>
    </source>
</evidence>
<dbReference type="Gene3D" id="3.40.50.300">
    <property type="entry name" value="P-loop containing nucleotide triphosphate hydrolases"/>
    <property type="match status" value="1"/>
</dbReference>
<dbReference type="PROSITE" id="PS51715">
    <property type="entry name" value="G_GB1_RHD3"/>
    <property type="match status" value="1"/>
</dbReference>
<keyword evidence="6 8" id="KW-0342">GTP-binding</keyword>
<feature type="region of interest" description="Disordered" evidence="9">
    <location>
        <begin position="810"/>
        <end position="836"/>
    </location>
</feature>
<dbReference type="GO" id="GO:0005789">
    <property type="term" value="C:endoplasmic reticulum membrane"/>
    <property type="evidence" value="ECO:0007669"/>
    <property type="project" value="UniProtKB-SubCell"/>
</dbReference>
<evidence type="ECO:0000256" key="3">
    <source>
        <dbReference type="ARBA" id="ARBA00022801"/>
    </source>
</evidence>
<keyword evidence="1 8" id="KW-0812">Transmembrane</keyword>
<dbReference type="PANTHER" id="PTHR45923:SF2">
    <property type="entry name" value="PROTEIN SEY1"/>
    <property type="match status" value="1"/>
</dbReference>
<proteinExistence type="inferred from homology"/>
<feature type="transmembrane region" description="Helical" evidence="10">
    <location>
        <begin position="755"/>
        <end position="771"/>
    </location>
</feature>
<keyword evidence="2 8" id="KW-0547">Nucleotide-binding</keyword>
<evidence type="ECO:0000256" key="1">
    <source>
        <dbReference type="ARBA" id="ARBA00022692"/>
    </source>
</evidence>
<feature type="topological domain" description="Cytoplasmic" evidence="8">
    <location>
        <begin position="1"/>
        <end position="730"/>
    </location>
</feature>
<dbReference type="FunFam" id="3.40.50.300:FF:000727">
    <property type="entry name" value="Protein SEY1 homolog"/>
    <property type="match status" value="1"/>
</dbReference>
<evidence type="ECO:0000256" key="9">
    <source>
        <dbReference type="SAM" id="MobiDB-lite"/>
    </source>
</evidence>
<organism evidence="12 13">
    <name type="scientific">Dekkera bruxellensis</name>
    <name type="common">Brettanomyces custersii</name>
    <dbReference type="NCBI Taxonomy" id="5007"/>
    <lineage>
        <taxon>Eukaryota</taxon>
        <taxon>Fungi</taxon>
        <taxon>Dikarya</taxon>
        <taxon>Ascomycota</taxon>
        <taxon>Saccharomycotina</taxon>
        <taxon>Pichiomycetes</taxon>
        <taxon>Pichiales</taxon>
        <taxon>Pichiaceae</taxon>
        <taxon>Brettanomyces</taxon>
    </lineage>
</organism>
<keyword evidence="5 8" id="KW-1133">Transmembrane helix</keyword>
<dbReference type="InterPro" id="IPR008803">
    <property type="entry name" value="RHD3/Sey1"/>
</dbReference>
<dbReference type="PANTHER" id="PTHR45923">
    <property type="entry name" value="PROTEIN SEY1"/>
    <property type="match status" value="1"/>
</dbReference>
<evidence type="ECO:0000259" key="11">
    <source>
        <dbReference type="PROSITE" id="PS51715"/>
    </source>
</evidence>
<evidence type="ECO:0000256" key="2">
    <source>
        <dbReference type="ARBA" id="ARBA00022741"/>
    </source>
</evidence>
<evidence type="ECO:0000256" key="8">
    <source>
        <dbReference type="HAMAP-Rule" id="MF_03109"/>
    </source>
</evidence>
<evidence type="ECO:0000256" key="4">
    <source>
        <dbReference type="ARBA" id="ARBA00022824"/>
    </source>
</evidence>
<evidence type="ECO:0000256" key="5">
    <source>
        <dbReference type="ARBA" id="ARBA00022989"/>
    </source>
</evidence>
<keyword evidence="4 8" id="KW-0256">Endoplasmic reticulum</keyword>
<dbReference type="Pfam" id="PF20428">
    <property type="entry name" value="Sey1_3HB"/>
    <property type="match status" value="1"/>
</dbReference>
<feature type="binding site" evidence="8">
    <location>
        <begin position="89"/>
        <end position="96"/>
    </location>
    <ligand>
        <name>GTP</name>
        <dbReference type="ChEBI" id="CHEBI:37565"/>
    </ligand>
</feature>
<dbReference type="EMBL" id="CABFWN010000002">
    <property type="protein sequence ID" value="VUG17299.1"/>
    <property type="molecule type" value="Genomic_DNA"/>
</dbReference>
<dbReference type="InterPro" id="IPR046758">
    <property type="entry name" value="Sey1/RHD3-like_3HB"/>
</dbReference>
<keyword evidence="13" id="KW-1185">Reference proteome</keyword>
<comment type="subcellular location">
    <subcellularLocation>
        <location evidence="8">Endoplasmic reticulum membrane</location>
        <topology evidence="8">Multi-pass membrane protein</topology>
    </subcellularLocation>
    <text evidence="8">Enriched in the cortical ER. Concentrated in punctae along the ER tubules.</text>
</comment>
<feature type="topological domain" description="Cytoplasmic" evidence="8">
    <location>
        <begin position="776"/>
        <end position="836"/>
    </location>
</feature>
<dbReference type="Pfam" id="PF05879">
    <property type="entry name" value="RHD3_GTPase"/>
    <property type="match status" value="1"/>
</dbReference>
<dbReference type="GO" id="GO:0005525">
    <property type="term" value="F:GTP binding"/>
    <property type="evidence" value="ECO:0007669"/>
    <property type="project" value="UniProtKB-UniRule"/>
</dbReference>
<dbReference type="Proteomes" id="UP000478008">
    <property type="component" value="Unassembled WGS sequence"/>
</dbReference>
<dbReference type="SUPFAM" id="SSF52540">
    <property type="entry name" value="P-loop containing nucleoside triphosphate hydrolases"/>
    <property type="match status" value="1"/>
</dbReference>
<accession>A0A7D9CXH6</accession>